<gene>
    <name evidence="1" type="ORF">KIW84_033730</name>
</gene>
<organism evidence="1 2">
    <name type="scientific">Pisum sativum</name>
    <name type="common">Garden pea</name>
    <name type="synonym">Lathyrus oleraceus</name>
    <dbReference type="NCBI Taxonomy" id="3888"/>
    <lineage>
        <taxon>Eukaryota</taxon>
        <taxon>Viridiplantae</taxon>
        <taxon>Streptophyta</taxon>
        <taxon>Embryophyta</taxon>
        <taxon>Tracheophyta</taxon>
        <taxon>Spermatophyta</taxon>
        <taxon>Magnoliopsida</taxon>
        <taxon>eudicotyledons</taxon>
        <taxon>Gunneridae</taxon>
        <taxon>Pentapetalae</taxon>
        <taxon>rosids</taxon>
        <taxon>fabids</taxon>
        <taxon>Fabales</taxon>
        <taxon>Fabaceae</taxon>
        <taxon>Papilionoideae</taxon>
        <taxon>50 kb inversion clade</taxon>
        <taxon>NPAAA clade</taxon>
        <taxon>Hologalegina</taxon>
        <taxon>IRL clade</taxon>
        <taxon>Fabeae</taxon>
        <taxon>Lathyrus</taxon>
    </lineage>
</organism>
<protein>
    <submittedName>
        <fullName evidence="1">Uncharacterized protein</fullName>
    </submittedName>
</protein>
<dbReference type="Gramene" id="Psat03G0373000-T1">
    <property type="protein sequence ID" value="KAI5428839.1"/>
    <property type="gene ID" value="KIW84_033730"/>
</dbReference>
<name>A0A9D4XZC0_PEA</name>
<reference evidence="1 2" key="1">
    <citation type="journal article" date="2022" name="Nat. Genet.">
        <title>Improved pea reference genome and pan-genome highlight genomic features and evolutionary characteristics.</title>
        <authorList>
            <person name="Yang T."/>
            <person name="Liu R."/>
            <person name="Luo Y."/>
            <person name="Hu S."/>
            <person name="Wang D."/>
            <person name="Wang C."/>
            <person name="Pandey M.K."/>
            <person name="Ge S."/>
            <person name="Xu Q."/>
            <person name="Li N."/>
            <person name="Li G."/>
            <person name="Huang Y."/>
            <person name="Saxena R.K."/>
            <person name="Ji Y."/>
            <person name="Li M."/>
            <person name="Yan X."/>
            <person name="He Y."/>
            <person name="Liu Y."/>
            <person name="Wang X."/>
            <person name="Xiang C."/>
            <person name="Varshney R.K."/>
            <person name="Ding H."/>
            <person name="Gao S."/>
            <person name="Zong X."/>
        </authorList>
    </citation>
    <scope>NUCLEOTIDE SEQUENCE [LARGE SCALE GENOMIC DNA]</scope>
    <source>
        <strain evidence="1 2">cv. Zhongwan 6</strain>
    </source>
</reference>
<proteinExistence type="predicted"/>
<comment type="caution">
    <text evidence="1">The sequence shown here is derived from an EMBL/GenBank/DDBJ whole genome shotgun (WGS) entry which is preliminary data.</text>
</comment>
<dbReference type="AlphaFoldDB" id="A0A9D4XZC0"/>
<evidence type="ECO:0000313" key="2">
    <source>
        <dbReference type="Proteomes" id="UP001058974"/>
    </source>
</evidence>
<accession>A0A9D4XZC0</accession>
<sequence>MIKSSSRVGWPYKEFQDILAQSGRIIVGDMDAIAHSTKKSLGHAIVILLLCSKAEVENLGGSKMVNPTRCLDPFWLKENIVARVDQNVGVSGTRRPLADDA</sequence>
<dbReference type="EMBL" id="JAMSHJ010000003">
    <property type="protein sequence ID" value="KAI5428839.1"/>
    <property type="molecule type" value="Genomic_DNA"/>
</dbReference>
<evidence type="ECO:0000313" key="1">
    <source>
        <dbReference type="EMBL" id="KAI5428839.1"/>
    </source>
</evidence>
<keyword evidence="2" id="KW-1185">Reference proteome</keyword>
<dbReference type="Proteomes" id="UP001058974">
    <property type="component" value="Chromosome 3"/>
</dbReference>